<evidence type="ECO:0000313" key="1">
    <source>
        <dbReference type="EMBL" id="KAK9004456.1"/>
    </source>
</evidence>
<name>A0ABR2QUR2_9ROSI</name>
<dbReference type="EMBL" id="JBBPBN010000031">
    <property type="protein sequence ID" value="KAK9004456.1"/>
    <property type="molecule type" value="Genomic_DNA"/>
</dbReference>
<organism evidence="1 2">
    <name type="scientific">Hibiscus sabdariffa</name>
    <name type="common">roselle</name>
    <dbReference type="NCBI Taxonomy" id="183260"/>
    <lineage>
        <taxon>Eukaryota</taxon>
        <taxon>Viridiplantae</taxon>
        <taxon>Streptophyta</taxon>
        <taxon>Embryophyta</taxon>
        <taxon>Tracheophyta</taxon>
        <taxon>Spermatophyta</taxon>
        <taxon>Magnoliopsida</taxon>
        <taxon>eudicotyledons</taxon>
        <taxon>Gunneridae</taxon>
        <taxon>Pentapetalae</taxon>
        <taxon>rosids</taxon>
        <taxon>malvids</taxon>
        <taxon>Malvales</taxon>
        <taxon>Malvaceae</taxon>
        <taxon>Malvoideae</taxon>
        <taxon>Hibiscus</taxon>
    </lineage>
</organism>
<gene>
    <name evidence="1" type="ORF">V6N11_002256</name>
</gene>
<reference evidence="1 2" key="1">
    <citation type="journal article" date="2024" name="G3 (Bethesda)">
        <title>Genome assembly of Hibiscus sabdariffa L. provides insights into metabolisms of medicinal natural products.</title>
        <authorList>
            <person name="Kim T."/>
        </authorList>
    </citation>
    <scope>NUCLEOTIDE SEQUENCE [LARGE SCALE GENOMIC DNA]</scope>
    <source>
        <strain evidence="1">TK-2024</strain>
        <tissue evidence="1">Old leaves</tissue>
    </source>
</reference>
<accession>A0ABR2QUR2</accession>
<protein>
    <recommendedName>
        <fullName evidence="3">RNase H type-1 domain-containing protein</fullName>
    </recommendedName>
</protein>
<evidence type="ECO:0000313" key="2">
    <source>
        <dbReference type="Proteomes" id="UP001396334"/>
    </source>
</evidence>
<proteinExistence type="predicted"/>
<dbReference type="Proteomes" id="UP001396334">
    <property type="component" value="Unassembled WGS sequence"/>
</dbReference>
<evidence type="ECO:0008006" key="3">
    <source>
        <dbReference type="Google" id="ProtNLM"/>
    </source>
</evidence>
<keyword evidence="2" id="KW-1185">Reference proteome</keyword>
<sequence length="122" mass="13760">MMFESAQGSKKCSVRVGWNPCCHRDLFHRGSNVEATLRVQCARQVRWTKLALGHVKVNVDGAWSPLHRVATIGVIARDHHGMVLDGCAKKARWGTQFRNSRGLCFWGGVHMSLENGWEFVDI</sequence>
<comment type="caution">
    <text evidence="1">The sequence shown here is derived from an EMBL/GenBank/DDBJ whole genome shotgun (WGS) entry which is preliminary data.</text>
</comment>